<organism evidence="1 2">
    <name type="scientific">Bradyrhizobium xenonodulans</name>
    <dbReference type="NCBI Taxonomy" id="2736875"/>
    <lineage>
        <taxon>Bacteria</taxon>
        <taxon>Pseudomonadati</taxon>
        <taxon>Pseudomonadota</taxon>
        <taxon>Alphaproteobacteria</taxon>
        <taxon>Hyphomicrobiales</taxon>
        <taxon>Nitrobacteraceae</taxon>
        <taxon>Bradyrhizobium</taxon>
    </lineage>
</organism>
<gene>
    <name evidence="1" type="ORF">I3J27_33905</name>
</gene>
<dbReference type="EMBL" id="CP089391">
    <property type="protein sequence ID" value="WBL77922.1"/>
    <property type="molecule type" value="Genomic_DNA"/>
</dbReference>
<dbReference type="RefSeq" id="WP_270163213.1">
    <property type="nucleotide sequence ID" value="NZ_CP089391.1"/>
</dbReference>
<keyword evidence="2" id="KW-1185">Reference proteome</keyword>
<protein>
    <submittedName>
        <fullName evidence="1">Uncharacterized protein</fullName>
    </submittedName>
</protein>
<dbReference type="Proteomes" id="UP001179614">
    <property type="component" value="Chromosome"/>
</dbReference>
<proteinExistence type="predicted"/>
<sequence length="269" mass="29713">MPRDNLLLIVFDNVRMRVSFYRDLHCARCHIPEVYRDQFKRLMGLSQFSLEEMTALTCRSCLRNVPVTGDDQPFNIVFLRVVAIAHANKQGLQVQNPGGLGPLPIADVTSIFDDRERLTFLLSFDRAEGETLDRFRGGPSVWALVLRRKAGAVNGLASVQARMTVNRRNLSEAPDAYLGLSSIGIDPFGIKPMFATRRHTQQAGYAFVALPSLQSALPRPRSSCSSRLPDRRAFAGQGTSCESAGLWQVLPNSITCNAQQPHVSLADAA</sequence>
<name>A0ABY7MKM6_9BRAD</name>
<evidence type="ECO:0000313" key="1">
    <source>
        <dbReference type="EMBL" id="WBL77922.1"/>
    </source>
</evidence>
<reference evidence="1" key="1">
    <citation type="submission" date="2021-12" db="EMBL/GenBank/DDBJ databases">
        <title>Bradyrhizobium xenonodulans sp. nov.</title>
        <authorList>
            <person name="Claassens R."/>
            <person name="Venter S.N."/>
            <person name="Beukes C.W."/>
            <person name="Stepkowski T."/>
            <person name="Steenkamp E.T."/>
        </authorList>
    </citation>
    <scope>NUCLEOTIDE SEQUENCE</scope>
    <source>
        <strain evidence="1">14AB</strain>
    </source>
</reference>
<accession>A0ABY7MKM6</accession>
<evidence type="ECO:0000313" key="2">
    <source>
        <dbReference type="Proteomes" id="UP001179614"/>
    </source>
</evidence>